<gene>
    <name evidence="1" type="ORF">M8818_006257</name>
</gene>
<dbReference type="EMBL" id="JAMKPW020000038">
    <property type="protein sequence ID" value="KAK8200938.1"/>
    <property type="molecule type" value="Genomic_DNA"/>
</dbReference>
<evidence type="ECO:0000313" key="2">
    <source>
        <dbReference type="Proteomes" id="UP001320706"/>
    </source>
</evidence>
<organism evidence="1 2">
    <name type="scientific">Zalaria obscura</name>
    <dbReference type="NCBI Taxonomy" id="2024903"/>
    <lineage>
        <taxon>Eukaryota</taxon>
        <taxon>Fungi</taxon>
        <taxon>Dikarya</taxon>
        <taxon>Ascomycota</taxon>
        <taxon>Pezizomycotina</taxon>
        <taxon>Dothideomycetes</taxon>
        <taxon>Dothideomycetidae</taxon>
        <taxon>Dothideales</taxon>
        <taxon>Zalariaceae</taxon>
        <taxon>Zalaria</taxon>
    </lineage>
</organism>
<name>A0ACC3S7T8_9PEZI</name>
<proteinExistence type="predicted"/>
<comment type="caution">
    <text evidence="1">The sequence shown here is derived from an EMBL/GenBank/DDBJ whole genome shotgun (WGS) entry which is preliminary data.</text>
</comment>
<evidence type="ECO:0000313" key="1">
    <source>
        <dbReference type="EMBL" id="KAK8200938.1"/>
    </source>
</evidence>
<keyword evidence="2" id="KW-1185">Reference proteome</keyword>
<accession>A0ACC3S7T8</accession>
<protein>
    <submittedName>
        <fullName evidence="1">Uncharacterized protein</fullName>
    </submittedName>
</protein>
<reference evidence="1" key="1">
    <citation type="submission" date="2024-02" db="EMBL/GenBank/DDBJ databases">
        <title>Metagenome Assembled Genome of Zalaria obscura JY119.</title>
        <authorList>
            <person name="Vighnesh L."/>
            <person name="Jagadeeshwari U."/>
            <person name="Venkata Ramana C."/>
            <person name="Sasikala C."/>
        </authorList>
    </citation>
    <scope>NUCLEOTIDE SEQUENCE</scope>
    <source>
        <strain evidence="1">JY119</strain>
    </source>
</reference>
<sequence>MLSKGSDVSSGPDDAVPSTGGTTGVKSTISDSLSSDEHAYNWIDLGALAPSCEGEEQSQVLLASGLEFDAHQTWSAESDKSCDTMEVIELSDLPGCETLSRPCLAGCTNELPLILCLGVLTPPGTERRSKCVACYKYRSNNLHNKEDPGSGERAEP</sequence>
<dbReference type="Proteomes" id="UP001320706">
    <property type="component" value="Unassembled WGS sequence"/>
</dbReference>